<accession>V6TVM8</accession>
<dbReference type="Pfam" id="PF00023">
    <property type="entry name" value="Ank"/>
    <property type="match status" value="1"/>
</dbReference>
<dbReference type="Gene3D" id="1.25.40.20">
    <property type="entry name" value="Ankyrin repeat-containing domain"/>
    <property type="match status" value="5"/>
</dbReference>
<reference evidence="5" key="1">
    <citation type="submission" date="2012-02" db="EMBL/GenBank/DDBJ databases">
        <title>Genome sequencing of Giardia lamblia Genotypes A2 and B isolates (DH and GS) and comparative analysis with the genomes of Genotypes A1 and E (WB and Pig).</title>
        <authorList>
            <person name="Adam R."/>
            <person name="Dahlstrom E."/>
            <person name="Martens C."/>
            <person name="Bruno D."/>
            <person name="Barbian K."/>
            <person name="Porcella S.F."/>
            <person name="Nash T."/>
        </authorList>
    </citation>
    <scope>NUCLEOTIDE SEQUENCE</scope>
    <source>
        <strain evidence="5">GS</strain>
    </source>
</reference>
<keyword evidence="1" id="KW-0040">ANK repeat</keyword>
<dbReference type="PROSITE" id="PS50089">
    <property type="entry name" value="ZF_RING_2"/>
    <property type="match status" value="1"/>
</dbReference>
<evidence type="ECO:0000313" key="4">
    <source>
        <dbReference type="EMBL" id="ESU42771.1"/>
    </source>
</evidence>
<dbReference type="InterPro" id="IPR002110">
    <property type="entry name" value="Ankyrin_rpt"/>
</dbReference>
<dbReference type="PROSITE" id="PS50088">
    <property type="entry name" value="ANK_REPEAT"/>
    <property type="match status" value="4"/>
</dbReference>
<feature type="domain" description="RING-type" evidence="3">
    <location>
        <begin position="703"/>
        <end position="744"/>
    </location>
</feature>
<dbReference type="SUPFAM" id="SSF48403">
    <property type="entry name" value="Ankyrin repeat"/>
    <property type="match status" value="3"/>
</dbReference>
<feature type="repeat" description="ANK" evidence="1">
    <location>
        <begin position="324"/>
        <end position="356"/>
    </location>
</feature>
<evidence type="ECO:0000259" key="3">
    <source>
        <dbReference type="PROSITE" id="PS50089"/>
    </source>
</evidence>
<dbReference type="EMBL" id="AHHH01000070">
    <property type="protein sequence ID" value="ESU42771.1"/>
    <property type="molecule type" value="Genomic_DNA"/>
</dbReference>
<gene>
    <name evidence="4" type="ORF">GSB_154132</name>
</gene>
<evidence type="ECO:0000256" key="1">
    <source>
        <dbReference type="PROSITE-ProRule" id="PRU00023"/>
    </source>
</evidence>
<dbReference type="VEuPathDB" id="GiardiaDB:GL50581_1837"/>
<dbReference type="Pfam" id="PF12796">
    <property type="entry name" value="Ank_2"/>
    <property type="match status" value="6"/>
</dbReference>
<dbReference type="PANTHER" id="PTHR24120">
    <property type="entry name" value="GH07239P"/>
    <property type="match status" value="1"/>
</dbReference>
<organism evidence="4 5">
    <name type="scientific">Giardia intestinalis</name>
    <name type="common">Giardia lamblia</name>
    <dbReference type="NCBI Taxonomy" id="5741"/>
    <lineage>
        <taxon>Eukaryota</taxon>
        <taxon>Metamonada</taxon>
        <taxon>Diplomonadida</taxon>
        <taxon>Hexamitidae</taxon>
        <taxon>Giardiinae</taxon>
        <taxon>Giardia</taxon>
    </lineage>
</organism>
<dbReference type="Pfam" id="PF13920">
    <property type="entry name" value="zf-C3HC4_3"/>
    <property type="match status" value="1"/>
</dbReference>
<feature type="repeat" description="ANK" evidence="1">
    <location>
        <begin position="93"/>
        <end position="114"/>
    </location>
</feature>
<feature type="repeat" description="ANK" evidence="1">
    <location>
        <begin position="262"/>
        <end position="294"/>
    </location>
</feature>
<protein>
    <submittedName>
        <fullName evidence="4">Ankyrin repeat protein</fullName>
    </submittedName>
</protein>
<dbReference type="InterPro" id="IPR001841">
    <property type="entry name" value="Znf_RING"/>
</dbReference>
<keyword evidence="2" id="KW-0479">Metal-binding</keyword>
<dbReference type="Gene3D" id="3.30.40.10">
    <property type="entry name" value="Zinc/RING finger domain, C3HC4 (zinc finger)"/>
    <property type="match status" value="1"/>
</dbReference>
<keyword evidence="2" id="KW-0863">Zinc-finger</keyword>
<feature type="repeat" description="ANK" evidence="1">
    <location>
        <begin position="231"/>
        <end position="253"/>
    </location>
</feature>
<keyword evidence="2" id="KW-0862">Zinc</keyword>
<dbReference type="AlphaFoldDB" id="V6TVM8"/>
<proteinExistence type="predicted"/>
<sequence length="759" mass="83888">VLSSVFEQYLSKMNDTWGESSERADSLESRDNKLVQAVTRQSMEDLKMLILAKVCLCQQDRNGMTALMHAAAQGSMPMTCMLVEHEKGLKDNDGKMALHHALRGGHVDVARLLLPHEDPRDRNGVTALMRASAIGDMEMVVPLVNLQGAVQTISGGSYELASGVYSFNKGTTALMFAAWYGQNEAVRALVDCESKMQDNGRLTALMYAAERGYVEVVEELKSRECKMWNWLGRTALMFAARNGHTDVAKLLLEDEKQMLDGNGWTALMYAASNGHAEIAYLMLDHEKCIQDNDGWTALMFAAYYGHTDMIGLLLNYEKGLKDSKGRTALMHATERGNVEAVKLLIEHEACAQTNAQYTALMLAAYANCVETAKVLVHYEGGMQTADGWTALMEAATRGHTEIAAILVHFESRMHRDDGCTALICAAYERQEELVRLLFSYEGTTSGWTELMYAATLGLTSILSNHLDDAGQQDNSGLTALMYAVRNCRAEVVKVLVASECGFQDGGGWSALMHAVSCGYRELINYLLPEAGCQSISTHLYHPPGTTALMIAAQQNDAYTVELLISLEAGFLDSNNNCALAIALQNASSECIPLLFRELHVLDSHGKACYFRLHTLNKNGFSEFMLLCDYLQETIQMVFFSQLKREALMRLFTAIICLIESSTVTDPLLLELVWAALFCEHDNVITDLDNQLILIEDACTEDTCTICLVRPPDCVLLPCRHLVICLACADSIYADELHPKCPYCRTGVKTMFGLEDCPSP</sequence>
<dbReference type="SUPFAM" id="SSF57850">
    <property type="entry name" value="RING/U-box"/>
    <property type="match status" value="1"/>
</dbReference>
<comment type="caution">
    <text evidence="4">The sequence shown here is derived from an EMBL/GenBank/DDBJ whole genome shotgun (WGS) entry which is preliminary data.</text>
</comment>
<dbReference type="PANTHER" id="PTHR24120:SF4">
    <property type="entry name" value="GH07239P"/>
    <property type="match status" value="1"/>
</dbReference>
<dbReference type="VEuPathDB" id="GiardiaDB:DHA2_153335"/>
<dbReference type="VEuPathDB" id="GiardiaDB:QR46_2718"/>
<dbReference type="GO" id="GO:0008270">
    <property type="term" value="F:zinc ion binding"/>
    <property type="evidence" value="ECO:0007669"/>
    <property type="project" value="UniProtKB-KW"/>
</dbReference>
<dbReference type="InterPro" id="IPR013083">
    <property type="entry name" value="Znf_RING/FYVE/PHD"/>
</dbReference>
<feature type="non-terminal residue" evidence="4">
    <location>
        <position position="1"/>
    </location>
</feature>
<dbReference type="PROSITE" id="PS50297">
    <property type="entry name" value="ANK_REP_REGION"/>
    <property type="match status" value="3"/>
</dbReference>
<dbReference type="VEuPathDB" id="GiardiaDB:GL50803_006602"/>
<evidence type="ECO:0000256" key="2">
    <source>
        <dbReference type="PROSITE-ProRule" id="PRU00175"/>
    </source>
</evidence>
<dbReference type="OrthoDB" id="7464126at2759"/>
<evidence type="ECO:0000313" key="5">
    <source>
        <dbReference type="Proteomes" id="UP000018040"/>
    </source>
</evidence>
<dbReference type="InterPro" id="IPR036770">
    <property type="entry name" value="Ankyrin_rpt-contain_sf"/>
</dbReference>
<dbReference type="SMART" id="SM00248">
    <property type="entry name" value="ANK"/>
    <property type="match status" value="15"/>
</dbReference>
<name>V6TVM8_GIAIN</name>
<dbReference type="Proteomes" id="UP000018040">
    <property type="component" value="Unassembled WGS sequence"/>
</dbReference>
<reference evidence="4 5" key="2">
    <citation type="journal article" date="2013" name="Genome Biol. Evol.">
        <title>Genome sequencing of Giardia lamblia genotypes A2 and B isolates (DH and GS) and comparative analysis with the genomes of genotypes A1 and E (WB and Pig).</title>
        <authorList>
            <person name="Adam R.D."/>
            <person name="Dahlstrom E.W."/>
            <person name="Martens C.A."/>
            <person name="Bruno D.P."/>
            <person name="Barbian K.D."/>
            <person name="Ricklefs S.M."/>
            <person name="Hernandez M.M."/>
            <person name="Narla N.P."/>
            <person name="Patel R.B."/>
            <person name="Porcella S.F."/>
            <person name="Nash T.E."/>
        </authorList>
    </citation>
    <scope>NUCLEOTIDE SEQUENCE [LARGE SCALE GENOMIC DNA]</scope>
    <source>
        <strain evidence="4 5">GS</strain>
    </source>
</reference>